<evidence type="ECO:0008006" key="3">
    <source>
        <dbReference type="Google" id="ProtNLM"/>
    </source>
</evidence>
<proteinExistence type="predicted"/>
<dbReference type="Proteomes" id="UP000031246">
    <property type="component" value="Unassembled WGS sequence"/>
</dbReference>
<keyword evidence="2" id="KW-1185">Reference proteome</keyword>
<sequence length="121" mass="14280">MERLCLDCGNSIKGRADKKFCDDSCRNNHNNRLKVEENFVLRRINSILRKNRSILAKLTPKGKTKVSRKKLINAGFNFDYHTFSYVTQNGNVYVFCYEYGYLVLNENSYLLVKREEKLWLS</sequence>
<protein>
    <recommendedName>
        <fullName evidence="3">DUF2116 family Zn-ribbon domain-containing protein</fullName>
    </recommendedName>
</protein>
<organism evidence="1 2">
    <name type="scientific">Pedobacter kyungheensis</name>
    <dbReference type="NCBI Taxonomy" id="1069985"/>
    <lineage>
        <taxon>Bacteria</taxon>
        <taxon>Pseudomonadati</taxon>
        <taxon>Bacteroidota</taxon>
        <taxon>Sphingobacteriia</taxon>
        <taxon>Sphingobacteriales</taxon>
        <taxon>Sphingobacteriaceae</taxon>
        <taxon>Pedobacter</taxon>
    </lineage>
</organism>
<dbReference type="EMBL" id="JSYN01000019">
    <property type="protein sequence ID" value="KIA92607.1"/>
    <property type="molecule type" value="Genomic_DNA"/>
</dbReference>
<evidence type="ECO:0000313" key="1">
    <source>
        <dbReference type="EMBL" id="KIA92607.1"/>
    </source>
</evidence>
<evidence type="ECO:0000313" key="2">
    <source>
        <dbReference type="Proteomes" id="UP000031246"/>
    </source>
</evidence>
<name>A0A0C1FI29_9SPHI</name>
<dbReference type="RefSeq" id="WP_039478177.1">
    <property type="nucleotide sequence ID" value="NZ_JSYN01000019.1"/>
</dbReference>
<dbReference type="AlphaFoldDB" id="A0A0C1FI29"/>
<dbReference type="OrthoDB" id="5187906at2"/>
<accession>A0A0C1FI29</accession>
<reference evidence="1 2" key="1">
    <citation type="submission" date="2014-10" db="EMBL/GenBank/DDBJ databases">
        <title>Pedobacter Kyungheensis.</title>
        <authorList>
            <person name="Anderson B.M."/>
            <person name="Newman J.D."/>
        </authorList>
    </citation>
    <scope>NUCLEOTIDE SEQUENCE [LARGE SCALE GENOMIC DNA]</scope>
    <source>
        <strain evidence="1 2">KACC 16221</strain>
    </source>
</reference>
<comment type="caution">
    <text evidence="1">The sequence shown here is derived from an EMBL/GenBank/DDBJ whole genome shotgun (WGS) entry which is preliminary data.</text>
</comment>
<gene>
    <name evidence="1" type="ORF">OC25_16330</name>
</gene>